<feature type="binding site" evidence="12">
    <location>
        <position position="118"/>
    </location>
    <ligand>
        <name>[4Fe-4S] cluster</name>
        <dbReference type="ChEBI" id="CHEBI:49883"/>
        <label>1</label>
    </ligand>
</feature>
<protein>
    <recommendedName>
        <fullName evidence="12">NADH-quinone oxidoreductase subunit I</fullName>
        <ecNumber evidence="12">7.1.1.-</ecNumber>
    </recommendedName>
    <alternativeName>
        <fullName evidence="12">NADH dehydrogenase I subunit I</fullName>
    </alternativeName>
    <alternativeName>
        <fullName evidence="12">NDH-1 subunit I</fullName>
    </alternativeName>
</protein>
<feature type="binding site" evidence="12">
    <location>
        <position position="114"/>
    </location>
    <ligand>
        <name>[4Fe-4S] cluster</name>
        <dbReference type="ChEBI" id="CHEBI:49883"/>
        <label>2</label>
    </ligand>
</feature>
<evidence type="ECO:0000256" key="6">
    <source>
        <dbReference type="ARBA" id="ARBA00022967"/>
    </source>
</evidence>
<dbReference type="SUPFAM" id="SSF54862">
    <property type="entry name" value="4Fe-4S ferredoxins"/>
    <property type="match status" value="1"/>
</dbReference>
<dbReference type="HAMAP" id="MF_01351">
    <property type="entry name" value="NDH1_NuoI"/>
    <property type="match status" value="1"/>
</dbReference>
<comment type="function">
    <text evidence="12">NDH-1 shuttles electrons from NADH, via FMN and iron-sulfur (Fe-S) centers, to quinones in the respiratory chain. The immediate electron acceptor for the enzyme in this species is believed to be ubiquinone. Couples the redox reaction to proton translocation (for every two electrons transferred, four hydrogen ions are translocated across the cytoplasmic membrane), and thus conserves the redox energy in a proton gradient.</text>
</comment>
<evidence type="ECO:0000256" key="8">
    <source>
        <dbReference type="ARBA" id="ARBA00023014"/>
    </source>
</evidence>
<dbReference type="GO" id="GO:0051539">
    <property type="term" value="F:4 iron, 4 sulfur cluster binding"/>
    <property type="evidence" value="ECO:0007669"/>
    <property type="project" value="UniProtKB-KW"/>
</dbReference>
<keyword evidence="1 12" id="KW-1003">Cell membrane</keyword>
<evidence type="ECO:0000256" key="10">
    <source>
        <dbReference type="ARBA" id="ARBA00023075"/>
    </source>
</evidence>
<dbReference type="InterPro" id="IPR017900">
    <property type="entry name" value="4Fe4S_Fe_S_CS"/>
</dbReference>
<keyword evidence="8 12" id="KW-0411">Iron-sulfur</keyword>
<comment type="cofactor">
    <cofactor evidence="12">
        <name>[4Fe-4S] cluster</name>
        <dbReference type="ChEBI" id="CHEBI:49883"/>
    </cofactor>
    <text evidence="12">Binds 2 [4Fe-4S] clusters per subunit.</text>
</comment>
<feature type="domain" description="4Fe-4S ferredoxin-type" evidence="13">
    <location>
        <begin position="99"/>
        <end position="128"/>
    </location>
</feature>
<dbReference type="GO" id="GO:0005506">
    <property type="term" value="F:iron ion binding"/>
    <property type="evidence" value="ECO:0007669"/>
    <property type="project" value="UniProtKB-UniRule"/>
</dbReference>
<proteinExistence type="inferred from homology"/>
<gene>
    <name evidence="12" type="primary">nuoI</name>
    <name evidence="14" type="ORF">H8E79_04100</name>
</gene>
<reference evidence="14 15" key="1">
    <citation type="submission" date="2020-08" db="EMBL/GenBank/DDBJ databases">
        <title>Bridging the membrane lipid divide: bacteria of the FCB group superphylum have the potential to synthesize archaeal ether lipids.</title>
        <authorList>
            <person name="Villanueva L."/>
            <person name="Von Meijenfeldt F.A.B."/>
            <person name="Westbye A.B."/>
            <person name="Yadav S."/>
            <person name="Hopmans E.C."/>
            <person name="Dutilh B.E."/>
            <person name="Sinninghe Damste J.S."/>
        </authorList>
    </citation>
    <scope>NUCLEOTIDE SEQUENCE [LARGE SCALE GENOMIC DNA]</scope>
    <source>
        <strain evidence="14">NIOZ-UU81</strain>
    </source>
</reference>
<feature type="binding site" evidence="12">
    <location>
        <position position="65"/>
    </location>
    <ligand>
        <name>[4Fe-4S] cluster</name>
        <dbReference type="ChEBI" id="CHEBI:49883"/>
        <label>1</label>
    </ligand>
</feature>
<comment type="similarity">
    <text evidence="12">Belongs to the complex I 23 kDa subunit family.</text>
</comment>
<name>A0A8J6N7V8_9BACT</name>
<dbReference type="AlphaFoldDB" id="A0A8J6N7V8"/>
<keyword evidence="3 12" id="KW-0874">Quinone</keyword>
<dbReference type="GO" id="GO:0050136">
    <property type="term" value="F:NADH dehydrogenase (quinone) (non-electrogenic) activity"/>
    <property type="evidence" value="ECO:0007669"/>
    <property type="project" value="UniProtKB-UniRule"/>
</dbReference>
<dbReference type="GO" id="GO:0005886">
    <property type="term" value="C:plasma membrane"/>
    <property type="evidence" value="ECO:0007669"/>
    <property type="project" value="UniProtKB-SubCell"/>
</dbReference>
<dbReference type="Gene3D" id="3.30.70.3270">
    <property type="match status" value="1"/>
</dbReference>
<evidence type="ECO:0000313" key="14">
    <source>
        <dbReference type="EMBL" id="MBC8208334.1"/>
    </source>
</evidence>
<comment type="catalytic activity">
    <reaction evidence="12">
        <text>a quinone + NADH + 5 H(+)(in) = a quinol + NAD(+) + 4 H(+)(out)</text>
        <dbReference type="Rhea" id="RHEA:57888"/>
        <dbReference type="ChEBI" id="CHEBI:15378"/>
        <dbReference type="ChEBI" id="CHEBI:24646"/>
        <dbReference type="ChEBI" id="CHEBI:57540"/>
        <dbReference type="ChEBI" id="CHEBI:57945"/>
        <dbReference type="ChEBI" id="CHEBI:132124"/>
    </reaction>
</comment>
<keyword evidence="5" id="KW-0677">Repeat</keyword>
<sequence length="152" mass="17036">MSGYFSEIISGGKSLVVGMSITLKEFFKPKVTLQYPHQTVKMAERFRGHIELIENESGEPNCVACGMCQRACPSGCISLTSKSVEIEVEGKTKKKKVLTSYDLNFTTCSLCGSCVESCNFDAICYSKEYNLASTRKEDFHFDLLKRLKERNS</sequence>
<feature type="binding site" evidence="12">
    <location>
        <position position="68"/>
    </location>
    <ligand>
        <name>[4Fe-4S] cluster</name>
        <dbReference type="ChEBI" id="CHEBI:49883"/>
        <label>1</label>
    </ligand>
</feature>
<evidence type="ECO:0000256" key="12">
    <source>
        <dbReference type="HAMAP-Rule" id="MF_01351"/>
    </source>
</evidence>
<dbReference type="EC" id="7.1.1.-" evidence="12"/>
<feature type="binding site" evidence="12">
    <location>
        <position position="111"/>
    </location>
    <ligand>
        <name>[4Fe-4S] cluster</name>
        <dbReference type="ChEBI" id="CHEBI:49883"/>
        <label>2</label>
    </ligand>
</feature>
<dbReference type="InterPro" id="IPR017896">
    <property type="entry name" value="4Fe4S_Fe-S-bd"/>
</dbReference>
<evidence type="ECO:0000256" key="9">
    <source>
        <dbReference type="ARBA" id="ARBA00023027"/>
    </source>
</evidence>
<dbReference type="PANTHER" id="PTHR10849">
    <property type="entry name" value="NADH DEHYDROGENASE UBIQUINONE IRON-SULFUR PROTEIN 8, MITOCHONDRIAL"/>
    <property type="match status" value="1"/>
</dbReference>
<keyword evidence="11 12" id="KW-0472">Membrane</keyword>
<evidence type="ECO:0000256" key="3">
    <source>
        <dbReference type="ARBA" id="ARBA00022719"/>
    </source>
</evidence>
<evidence type="ECO:0000256" key="7">
    <source>
        <dbReference type="ARBA" id="ARBA00023004"/>
    </source>
</evidence>
<dbReference type="GO" id="GO:0048038">
    <property type="term" value="F:quinone binding"/>
    <property type="evidence" value="ECO:0007669"/>
    <property type="project" value="UniProtKB-KW"/>
</dbReference>
<dbReference type="Pfam" id="PF12838">
    <property type="entry name" value="Fer4_7"/>
    <property type="match status" value="1"/>
</dbReference>
<comment type="subcellular location">
    <subcellularLocation>
        <location evidence="12">Cell membrane</location>
        <topology evidence="12">Peripheral membrane protein</topology>
    </subcellularLocation>
</comment>
<dbReference type="PROSITE" id="PS51379">
    <property type="entry name" value="4FE4S_FER_2"/>
    <property type="match status" value="2"/>
</dbReference>
<evidence type="ECO:0000256" key="5">
    <source>
        <dbReference type="ARBA" id="ARBA00022737"/>
    </source>
</evidence>
<dbReference type="Proteomes" id="UP000599024">
    <property type="component" value="Unassembled WGS sequence"/>
</dbReference>
<evidence type="ECO:0000256" key="4">
    <source>
        <dbReference type="ARBA" id="ARBA00022723"/>
    </source>
</evidence>
<evidence type="ECO:0000256" key="11">
    <source>
        <dbReference type="ARBA" id="ARBA00023136"/>
    </source>
</evidence>
<keyword evidence="10 12" id="KW-0830">Ubiquinone</keyword>
<comment type="caution">
    <text evidence="14">The sequence shown here is derived from an EMBL/GenBank/DDBJ whole genome shotgun (WGS) entry which is preliminary data.</text>
</comment>
<dbReference type="PANTHER" id="PTHR10849:SF24">
    <property type="entry name" value="NADH-QUINONE OXIDOREDUCTASE SUBUNIT I 2"/>
    <property type="match status" value="1"/>
</dbReference>
<feature type="binding site" evidence="12">
    <location>
        <position position="72"/>
    </location>
    <ligand>
        <name>[4Fe-4S] cluster</name>
        <dbReference type="ChEBI" id="CHEBI:49883"/>
        <label>2</label>
    </ligand>
</feature>
<keyword evidence="2 12" id="KW-0004">4Fe-4S</keyword>
<dbReference type="EMBL" id="JACNLK010000033">
    <property type="protein sequence ID" value="MBC8208334.1"/>
    <property type="molecule type" value="Genomic_DNA"/>
</dbReference>
<evidence type="ECO:0000313" key="15">
    <source>
        <dbReference type="Proteomes" id="UP000599024"/>
    </source>
</evidence>
<organism evidence="14 15">
    <name type="scientific">Candidatus Desulfatifera sulfidica</name>
    <dbReference type="NCBI Taxonomy" id="2841691"/>
    <lineage>
        <taxon>Bacteria</taxon>
        <taxon>Pseudomonadati</taxon>
        <taxon>Thermodesulfobacteriota</taxon>
        <taxon>Desulfobulbia</taxon>
        <taxon>Desulfobulbales</taxon>
        <taxon>Desulfobulbaceae</taxon>
        <taxon>Candidatus Desulfatifera</taxon>
    </lineage>
</organism>
<evidence type="ECO:0000256" key="2">
    <source>
        <dbReference type="ARBA" id="ARBA00022485"/>
    </source>
</evidence>
<keyword evidence="7 12" id="KW-0408">Iron</keyword>
<accession>A0A8J6N7V8</accession>
<feature type="binding site" evidence="12">
    <location>
        <position position="108"/>
    </location>
    <ligand>
        <name>[4Fe-4S] cluster</name>
        <dbReference type="ChEBI" id="CHEBI:49883"/>
        <label>2</label>
    </ligand>
</feature>
<keyword evidence="4 12" id="KW-0479">Metal-binding</keyword>
<dbReference type="PROSITE" id="PS00198">
    <property type="entry name" value="4FE4S_FER_1"/>
    <property type="match status" value="1"/>
</dbReference>
<keyword evidence="9 12" id="KW-0520">NAD</keyword>
<feature type="domain" description="4Fe-4S ferredoxin-type" evidence="13">
    <location>
        <begin position="48"/>
        <end position="82"/>
    </location>
</feature>
<evidence type="ECO:0000256" key="1">
    <source>
        <dbReference type="ARBA" id="ARBA00022475"/>
    </source>
</evidence>
<evidence type="ECO:0000259" key="13">
    <source>
        <dbReference type="PROSITE" id="PS51379"/>
    </source>
</evidence>
<comment type="subunit">
    <text evidence="12">NDH-1 is composed of 14 different subunits. Subunits NuoA, H, J, K, L, M, N constitute the membrane sector of the complex.</text>
</comment>
<feature type="binding site" evidence="12">
    <location>
        <position position="62"/>
    </location>
    <ligand>
        <name>[4Fe-4S] cluster</name>
        <dbReference type="ChEBI" id="CHEBI:49883"/>
        <label>1</label>
    </ligand>
</feature>
<dbReference type="InterPro" id="IPR010226">
    <property type="entry name" value="NADH_quinone_OxRdtase_chainI"/>
</dbReference>
<keyword evidence="6 12" id="KW-1278">Translocase</keyword>